<evidence type="ECO:0000313" key="2">
    <source>
        <dbReference type="EMBL" id="GAV05754.1"/>
    </source>
</evidence>
<dbReference type="Proteomes" id="UP000186922">
    <property type="component" value="Unassembled WGS sequence"/>
</dbReference>
<dbReference type="EMBL" id="BDGG01000012">
    <property type="protein sequence ID" value="GAV05754.1"/>
    <property type="molecule type" value="Genomic_DNA"/>
</dbReference>
<organism evidence="2 3">
    <name type="scientific">Ramazzottius varieornatus</name>
    <name type="common">Water bear</name>
    <name type="synonym">Tardigrade</name>
    <dbReference type="NCBI Taxonomy" id="947166"/>
    <lineage>
        <taxon>Eukaryota</taxon>
        <taxon>Metazoa</taxon>
        <taxon>Ecdysozoa</taxon>
        <taxon>Tardigrada</taxon>
        <taxon>Eutardigrada</taxon>
        <taxon>Parachela</taxon>
        <taxon>Hypsibioidea</taxon>
        <taxon>Ramazzottiidae</taxon>
        <taxon>Ramazzottius</taxon>
    </lineage>
</organism>
<proteinExistence type="predicted"/>
<dbReference type="AlphaFoldDB" id="A0A1D1W311"/>
<gene>
    <name evidence="2" type="primary">RvY_15834-1</name>
    <name evidence="2" type="synonym">RvY_15834.1</name>
    <name evidence="2" type="ORF">RvY_15834</name>
</gene>
<feature type="region of interest" description="Disordered" evidence="1">
    <location>
        <begin position="57"/>
        <end position="84"/>
    </location>
</feature>
<comment type="caution">
    <text evidence="2">The sequence shown here is derived from an EMBL/GenBank/DDBJ whole genome shotgun (WGS) entry which is preliminary data.</text>
</comment>
<evidence type="ECO:0000256" key="1">
    <source>
        <dbReference type="SAM" id="MobiDB-lite"/>
    </source>
</evidence>
<sequence length="84" mass="9219">MVLESFSIDISNEQQRDVTKILTSLYGTLSTESIRLEPRPCSSGLRLSRYGNSATAAGSQIQEVRKNESYDKECDGVVGEDSSN</sequence>
<keyword evidence="3" id="KW-1185">Reference proteome</keyword>
<evidence type="ECO:0000313" key="3">
    <source>
        <dbReference type="Proteomes" id="UP000186922"/>
    </source>
</evidence>
<protein>
    <submittedName>
        <fullName evidence="2">Uncharacterized protein</fullName>
    </submittedName>
</protein>
<name>A0A1D1W311_RAMVA</name>
<feature type="compositionally biased region" description="Basic and acidic residues" evidence="1">
    <location>
        <begin position="63"/>
        <end position="75"/>
    </location>
</feature>
<reference evidence="2 3" key="1">
    <citation type="journal article" date="2016" name="Nat. Commun.">
        <title>Extremotolerant tardigrade genome and improved radiotolerance of human cultured cells by tardigrade-unique protein.</title>
        <authorList>
            <person name="Hashimoto T."/>
            <person name="Horikawa D.D."/>
            <person name="Saito Y."/>
            <person name="Kuwahara H."/>
            <person name="Kozuka-Hata H."/>
            <person name="Shin-I T."/>
            <person name="Minakuchi Y."/>
            <person name="Ohishi K."/>
            <person name="Motoyama A."/>
            <person name="Aizu T."/>
            <person name="Enomoto A."/>
            <person name="Kondo K."/>
            <person name="Tanaka S."/>
            <person name="Hara Y."/>
            <person name="Koshikawa S."/>
            <person name="Sagara H."/>
            <person name="Miura T."/>
            <person name="Yokobori S."/>
            <person name="Miyagawa K."/>
            <person name="Suzuki Y."/>
            <person name="Kubo T."/>
            <person name="Oyama M."/>
            <person name="Kohara Y."/>
            <person name="Fujiyama A."/>
            <person name="Arakawa K."/>
            <person name="Katayama T."/>
            <person name="Toyoda A."/>
            <person name="Kunieda T."/>
        </authorList>
    </citation>
    <scope>NUCLEOTIDE SEQUENCE [LARGE SCALE GENOMIC DNA]</scope>
    <source>
        <strain evidence="2 3">YOKOZUNA-1</strain>
    </source>
</reference>
<accession>A0A1D1W311</accession>